<protein>
    <submittedName>
        <fullName evidence="2">Uncharacterized protein</fullName>
    </submittedName>
</protein>
<evidence type="ECO:0000313" key="2">
    <source>
        <dbReference type="EMBL" id="WVZ12055.1"/>
    </source>
</evidence>
<sequence>AVEGDSGAIDGEAVEGLGPPLVGGDAEAGNGRGVVGEKEDLLRESEERNDGARSSESGKGSVAERVRVVGEFASVVVAYSDGCFRDKEQHQNQHHHGTPCPLLPHLTLSFFPTHSLCFCFLT</sequence>
<feature type="region of interest" description="Disordered" evidence="1">
    <location>
        <begin position="1"/>
        <end position="62"/>
    </location>
</feature>
<proteinExistence type="predicted"/>
<accession>A0AAQ3NN91</accession>
<dbReference type="EMBL" id="CP144696">
    <property type="protein sequence ID" value="WVZ12055.1"/>
    <property type="molecule type" value="Genomic_DNA"/>
</dbReference>
<evidence type="ECO:0000313" key="3">
    <source>
        <dbReference type="Proteomes" id="UP001374535"/>
    </source>
</evidence>
<evidence type="ECO:0000256" key="1">
    <source>
        <dbReference type="SAM" id="MobiDB-lite"/>
    </source>
</evidence>
<dbReference type="AlphaFoldDB" id="A0AAQ3NN91"/>
<feature type="non-terminal residue" evidence="2">
    <location>
        <position position="1"/>
    </location>
</feature>
<keyword evidence="3" id="KW-1185">Reference proteome</keyword>
<reference evidence="2 3" key="1">
    <citation type="journal article" date="2023" name="Life. Sci Alliance">
        <title>Evolutionary insights into 3D genome organization and epigenetic landscape of Vigna mungo.</title>
        <authorList>
            <person name="Junaid A."/>
            <person name="Singh B."/>
            <person name="Bhatia S."/>
        </authorList>
    </citation>
    <scope>NUCLEOTIDE SEQUENCE [LARGE SCALE GENOMIC DNA]</scope>
    <source>
        <strain evidence="2">Urdbean</strain>
    </source>
</reference>
<gene>
    <name evidence="2" type="ORF">V8G54_016585</name>
</gene>
<name>A0AAQ3NN91_VIGMU</name>
<dbReference type="Proteomes" id="UP001374535">
    <property type="component" value="Chromosome 5"/>
</dbReference>
<feature type="compositionally biased region" description="Basic and acidic residues" evidence="1">
    <location>
        <begin position="35"/>
        <end position="53"/>
    </location>
</feature>
<organism evidence="2 3">
    <name type="scientific">Vigna mungo</name>
    <name type="common">Black gram</name>
    <name type="synonym">Phaseolus mungo</name>
    <dbReference type="NCBI Taxonomy" id="3915"/>
    <lineage>
        <taxon>Eukaryota</taxon>
        <taxon>Viridiplantae</taxon>
        <taxon>Streptophyta</taxon>
        <taxon>Embryophyta</taxon>
        <taxon>Tracheophyta</taxon>
        <taxon>Spermatophyta</taxon>
        <taxon>Magnoliopsida</taxon>
        <taxon>eudicotyledons</taxon>
        <taxon>Gunneridae</taxon>
        <taxon>Pentapetalae</taxon>
        <taxon>rosids</taxon>
        <taxon>fabids</taxon>
        <taxon>Fabales</taxon>
        <taxon>Fabaceae</taxon>
        <taxon>Papilionoideae</taxon>
        <taxon>50 kb inversion clade</taxon>
        <taxon>NPAAA clade</taxon>
        <taxon>indigoferoid/millettioid clade</taxon>
        <taxon>Phaseoleae</taxon>
        <taxon>Vigna</taxon>
    </lineage>
</organism>